<comment type="caution">
    <text evidence="1">The sequence shown here is derived from an EMBL/GenBank/DDBJ whole genome shotgun (WGS) entry which is preliminary data.</text>
</comment>
<evidence type="ECO:0000313" key="2">
    <source>
        <dbReference type="Proteomes" id="UP001298753"/>
    </source>
</evidence>
<keyword evidence="2" id="KW-1185">Reference proteome</keyword>
<reference evidence="1 2" key="1">
    <citation type="submission" date="2021-10" db="EMBL/GenBank/DDBJ databases">
        <title>Anaerobic single-cell dispensing facilitates the cultivation of human gut bacteria.</title>
        <authorList>
            <person name="Afrizal A."/>
        </authorList>
    </citation>
    <scope>NUCLEOTIDE SEQUENCE [LARGE SCALE GENOMIC DNA]</scope>
    <source>
        <strain evidence="1 2">CLA-AA-H270</strain>
    </source>
</reference>
<evidence type="ECO:0000313" key="1">
    <source>
        <dbReference type="EMBL" id="MCC2176423.1"/>
    </source>
</evidence>
<dbReference type="Proteomes" id="UP001298753">
    <property type="component" value="Unassembled WGS sequence"/>
</dbReference>
<accession>A0AAW4W2P7</accession>
<organism evidence="1 2">
    <name type="scientific">Agathobaculum butyriciproducens</name>
    <dbReference type="NCBI Taxonomy" id="1628085"/>
    <lineage>
        <taxon>Bacteria</taxon>
        <taxon>Bacillati</taxon>
        <taxon>Bacillota</taxon>
        <taxon>Clostridia</taxon>
        <taxon>Eubacteriales</taxon>
        <taxon>Butyricicoccaceae</taxon>
        <taxon>Agathobaculum</taxon>
    </lineage>
</organism>
<dbReference type="RefSeq" id="WP_227600376.1">
    <property type="nucleotide sequence ID" value="NZ_JAJEPX010000009.1"/>
</dbReference>
<protein>
    <submittedName>
        <fullName evidence="1">Uncharacterized protein</fullName>
    </submittedName>
</protein>
<dbReference type="EMBL" id="JAJEPX010000009">
    <property type="protein sequence ID" value="MCC2176423.1"/>
    <property type="molecule type" value="Genomic_DNA"/>
</dbReference>
<dbReference type="GeneID" id="98660064"/>
<sequence length="118" mass="13621">MIINNPFTDKSPAGIQSCFADRNTEKDLADAYAVSSNTFWWTADNIDDYDEDTPEYRTACAVTDDWAALMDVYQSRIFAILIKEGIRIPETAQIHVLRPFMEQNGYICHSGWWYPENE</sequence>
<dbReference type="AlphaFoldDB" id="A0AAW4W2P7"/>
<gene>
    <name evidence="1" type="ORF">LKD22_04645</name>
</gene>
<proteinExistence type="predicted"/>
<name>A0AAW4W2P7_9FIRM</name>